<organism evidence="2 3">
    <name type="scientific">Protopolystoma xenopodis</name>
    <dbReference type="NCBI Taxonomy" id="117903"/>
    <lineage>
        <taxon>Eukaryota</taxon>
        <taxon>Metazoa</taxon>
        <taxon>Spiralia</taxon>
        <taxon>Lophotrochozoa</taxon>
        <taxon>Platyhelminthes</taxon>
        <taxon>Monogenea</taxon>
        <taxon>Polyopisthocotylea</taxon>
        <taxon>Polystomatidea</taxon>
        <taxon>Polystomatidae</taxon>
        <taxon>Protopolystoma</taxon>
    </lineage>
</organism>
<feature type="region of interest" description="Disordered" evidence="1">
    <location>
        <begin position="100"/>
        <end position="142"/>
    </location>
</feature>
<gene>
    <name evidence="2" type="ORF">PXEA_LOCUS22312</name>
</gene>
<proteinExistence type="predicted"/>
<comment type="caution">
    <text evidence="2">The sequence shown here is derived from an EMBL/GenBank/DDBJ whole genome shotgun (WGS) entry which is preliminary data.</text>
</comment>
<evidence type="ECO:0000313" key="3">
    <source>
        <dbReference type="Proteomes" id="UP000784294"/>
    </source>
</evidence>
<accession>A0A448X5V8</accession>
<dbReference type="Proteomes" id="UP000784294">
    <property type="component" value="Unassembled WGS sequence"/>
</dbReference>
<dbReference type="EMBL" id="CAAALY010098386">
    <property type="protein sequence ID" value="VEL28872.1"/>
    <property type="molecule type" value="Genomic_DNA"/>
</dbReference>
<dbReference type="AlphaFoldDB" id="A0A448X5V8"/>
<keyword evidence="3" id="KW-1185">Reference proteome</keyword>
<reference evidence="2" key="1">
    <citation type="submission" date="2018-11" db="EMBL/GenBank/DDBJ databases">
        <authorList>
            <consortium name="Pathogen Informatics"/>
        </authorList>
    </citation>
    <scope>NUCLEOTIDE SEQUENCE</scope>
</reference>
<protein>
    <submittedName>
        <fullName evidence="2">Uncharacterized protein</fullName>
    </submittedName>
</protein>
<evidence type="ECO:0000256" key="1">
    <source>
        <dbReference type="SAM" id="MobiDB-lite"/>
    </source>
</evidence>
<name>A0A448X5V8_9PLAT</name>
<evidence type="ECO:0000313" key="2">
    <source>
        <dbReference type="EMBL" id="VEL28872.1"/>
    </source>
</evidence>
<feature type="non-terminal residue" evidence="2">
    <location>
        <position position="142"/>
    </location>
</feature>
<sequence>MASKSAQGLVALVKRVLAGISRIKRVTQSQATGRQTEVERAGELANRVPLILASTSLLELPVRKSKDLLGEVGEVDRKNDGDSRCEIGSEVDEGEVMMDLVTSSSAESSPHHTGSDAPLNRPSETLSSKVVDDSKDPYGVIE</sequence>